<sequence length="374" mass="41459">MDERRDIPDSRDHDAQVRGVNNAALAVATYRQKPKLLTVRMFKLYYCLALATLNSCINGYDGSLMGSINAYPQYREYFGFDPDKGTPSTGIVYAIYTIGNIVGSFTAGPFSDFRGRRVGMALGALFIIIGTIVQATSTNIGAFMGGRFLLGFGVATSATAGPAYVSEMAHPAFRGTMTGLYNVLWFGGGIPGTFIPWKTSQIDGTASWRIPVWLQMVFSGLVLLGSFTVPESPRWLISRDKHEEALRVLTEYHGEGDRESPIVQLEYQEMVDDISSSGSDRRWWDYRDLLNTKETRYRTMLVVFMVAPSKYVFIKASTKNVNTTAFFGQWSGNGPVSYYYPQMLKGAGITSLNTQLLLQAYKTSANLSEPLPEP</sequence>
<evidence type="ECO:0000256" key="6">
    <source>
        <dbReference type="SAM" id="Phobius"/>
    </source>
</evidence>
<dbReference type="PANTHER" id="PTHR48022">
    <property type="entry name" value="PLASTIDIC GLUCOSE TRANSPORTER 4"/>
    <property type="match status" value="1"/>
</dbReference>
<feature type="transmembrane region" description="Helical" evidence="6">
    <location>
        <begin position="178"/>
        <end position="198"/>
    </location>
</feature>
<comment type="subcellular location">
    <subcellularLocation>
        <location evidence="1">Membrane</location>
        <topology evidence="1">Multi-pass membrane protein</topology>
    </subcellularLocation>
</comment>
<name>A0A3A2ZH16_9EURO</name>
<dbReference type="InterPro" id="IPR020846">
    <property type="entry name" value="MFS_dom"/>
</dbReference>
<accession>A0A3A2ZH16</accession>
<evidence type="ECO:0000256" key="3">
    <source>
        <dbReference type="ARBA" id="ARBA00022692"/>
    </source>
</evidence>
<feature type="transmembrane region" description="Helical" evidence="6">
    <location>
        <begin position="210"/>
        <end position="229"/>
    </location>
</feature>
<dbReference type="AlphaFoldDB" id="A0A3A2ZH16"/>
<dbReference type="Pfam" id="PF00083">
    <property type="entry name" value="Sugar_tr"/>
    <property type="match status" value="1"/>
</dbReference>
<dbReference type="InterPro" id="IPR005828">
    <property type="entry name" value="MFS_sugar_transport-like"/>
</dbReference>
<evidence type="ECO:0000256" key="1">
    <source>
        <dbReference type="ARBA" id="ARBA00004141"/>
    </source>
</evidence>
<evidence type="ECO:0000256" key="2">
    <source>
        <dbReference type="ARBA" id="ARBA00010992"/>
    </source>
</evidence>
<keyword evidence="9" id="KW-1185">Reference proteome</keyword>
<comment type="caution">
    <text evidence="8">The sequence shown here is derived from an EMBL/GenBank/DDBJ whole genome shotgun (WGS) entry which is preliminary data.</text>
</comment>
<keyword evidence="5 6" id="KW-0472">Membrane</keyword>
<keyword evidence="3 6" id="KW-0812">Transmembrane</keyword>
<dbReference type="PANTHER" id="PTHR48022:SF79">
    <property type="entry name" value="LACTOSE PERMEASE, PUTATIVE (AFU_ORTHOLOGUE AFUA_6G01860)-RELATED"/>
    <property type="match status" value="1"/>
</dbReference>
<dbReference type="STRING" id="2070753.A0A3A2ZH16"/>
<gene>
    <name evidence="8" type="ORF">PHISCL_06108</name>
</gene>
<comment type="similarity">
    <text evidence="2">Belongs to the major facilitator superfamily. Sugar transporter (TC 2.A.1.1) family.</text>
</comment>
<organism evidence="8 9">
    <name type="scientific">Aspergillus sclerotialis</name>
    <dbReference type="NCBI Taxonomy" id="2070753"/>
    <lineage>
        <taxon>Eukaryota</taxon>
        <taxon>Fungi</taxon>
        <taxon>Dikarya</taxon>
        <taxon>Ascomycota</taxon>
        <taxon>Pezizomycotina</taxon>
        <taxon>Eurotiomycetes</taxon>
        <taxon>Eurotiomycetidae</taxon>
        <taxon>Eurotiales</taxon>
        <taxon>Aspergillaceae</taxon>
        <taxon>Aspergillus</taxon>
        <taxon>Aspergillus subgen. Polypaecilum</taxon>
    </lineage>
</organism>
<dbReference type="PROSITE" id="PS50850">
    <property type="entry name" value="MFS"/>
    <property type="match status" value="1"/>
</dbReference>
<reference evidence="9" key="1">
    <citation type="submission" date="2017-02" db="EMBL/GenBank/DDBJ databases">
        <authorList>
            <person name="Tafer H."/>
            <person name="Lopandic K."/>
        </authorList>
    </citation>
    <scope>NUCLEOTIDE SEQUENCE [LARGE SCALE GENOMIC DNA]</scope>
    <source>
        <strain evidence="9">CBS 366.77</strain>
    </source>
</reference>
<feature type="domain" description="Major facilitator superfamily (MFS) profile" evidence="7">
    <location>
        <begin position="47"/>
        <end position="374"/>
    </location>
</feature>
<dbReference type="InterPro" id="IPR050360">
    <property type="entry name" value="MFS_Sugar_Transporters"/>
</dbReference>
<feature type="transmembrane region" description="Helical" evidence="6">
    <location>
        <begin position="41"/>
        <end position="60"/>
    </location>
</feature>
<dbReference type="GO" id="GO:0005351">
    <property type="term" value="F:carbohydrate:proton symporter activity"/>
    <property type="evidence" value="ECO:0007669"/>
    <property type="project" value="TreeGrafter"/>
</dbReference>
<keyword evidence="4 6" id="KW-1133">Transmembrane helix</keyword>
<feature type="transmembrane region" description="Helical" evidence="6">
    <location>
        <begin position="91"/>
        <end position="111"/>
    </location>
</feature>
<protein>
    <submittedName>
        <fullName evidence="8">MFS monosaccharide transporter</fullName>
    </submittedName>
</protein>
<proteinExistence type="inferred from homology"/>
<feature type="transmembrane region" description="Helical" evidence="6">
    <location>
        <begin position="148"/>
        <end position="166"/>
    </location>
</feature>
<dbReference type="InterPro" id="IPR036259">
    <property type="entry name" value="MFS_trans_sf"/>
</dbReference>
<dbReference type="EMBL" id="MVGC01000220">
    <property type="protein sequence ID" value="RJE21563.1"/>
    <property type="molecule type" value="Genomic_DNA"/>
</dbReference>
<evidence type="ECO:0000313" key="8">
    <source>
        <dbReference type="EMBL" id="RJE21563.1"/>
    </source>
</evidence>
<evidence type="ECO:0000256" key="4">
    <source>
        <dbReference type="ARBA" id="ARBA00022989"/>
    </source>
</evidence>
<feature type="transmembrane region" description="Helical" evidence="6">
    <location>
        <begin position="118"/>
        <end position="136"/>
    </location>
</feature>
<evidence type="ECO:0000313" key="9">
    <source>
        <dbReference type="Proteomes" id="UP000266188"/>
    </source>
</evidence>
<evidence type="ECO:0000259" key="7">
    <source>
        <dbReference type="PROSITE" id="PS50850"/>
    </source>
</evidence>
<dbReference type="OrthoDB" id="6133115at2759"/>
<dbReference type="Proteomes" id="UP000266188">
    <property type="component" value="Unassembled WGS sequence"/>
</dbReference>
<dbReference type="GO" id="GO:0016020">
    <property type="term" value="C:membrane"/>
    <property type="evidence" value="ECO:0007669"/>
    <property type="project" value="UniProtKB-SubCell"/>
</dbReference>
<evidence type="ECO:0000256" key="5">
    <source>
        <dbReference type="ARBA" id="ARBA00023136"/>
    </source>
</evidence>
<dbReference type="Gene3D" id="1.20.1250.20">
    <property type="entry name" value="MFS general substrate transporter like domains"/>
    <property type="match status" value="1"/>
</dbReference>
<dbReference type="SUPFAM" id="SSF103473">
    <property type="entry name" value="MFS general substrate transporter"/>
    <property type="match status" value="1"/>
</dbReference>